<dbReference type="PANTHER" id="PTHR42678:SF34">
    <property type="entry name" value="OS04G0183300 PROTEIN"/>
    <property type="match status" value="1"/>
</dbReference>
<dbReference type="Proteomes" id="UP000714275">
    <property type="component" value="Unassembled WGS sequence"/>
</dbReference>
<feature type="domain" description="Amidase" evidence="1">
    <location>
        <begin position="35"/>
        <end position="492"/>
    </location>
</feature>
<dbReference type="PANTHER" id="PTHR42678">
    <property type="entry name" value="AMIDASE"/>
    <property type="match status" value="1"/>
</dbReference>
<gene>
    <name evidence="2" type="ORF">EV702DRAFT_1109262</name>
</gene>
<dbReference type="AlphaFoldDB" id="A0A9P6ZVE7"/>
<protein>
    <submittedName>
        <fullName evidence="2">Amidase signature enzyme</fullName>
    </submittedName>
</protein>
<keyword evidence="3" id="KW-1185">Reference proteome</keyword>
<dbReference type="InterPro" id="IPR036928">
    <property type="entry name" value="AS_sf"/>
</dbReference>
<comment type="caution">
    <text evidence="2">The sequence shown here is derived from an EMBL/GenBank/DDBJ whole genome shotgun (WGS) entry which is preliminary data.</text>
</comment>
<name>A0A9P6ZVE7_9AGAM</name>
<proteinExistence type="predicted"/>
<dbReference type="OrthoDB" id="566138at2759"/>
<dbReference type="SUPFAM" id="SSF75304">
    <property type="entry name" value="Amidase signature (AS) enzymes"/>
    <property type="match status" value="1"/>
</dbReference>
<dbReference type="Gene3D" id="3.90.1300.10">
    <property type="entry name" value="Amidase signature (AS) domain"/>
    <property type="match status" value="1"/>
</dbReference>
<organism evidence="2 3">
    <name type="scientific">Suillus placidus</name>
    <dbReference type="NCBI Taxonomy" id="48579"/>
    <lineage>
        <taxon>Eukaryota</taxon>
        <taxon>Fungi</taxon>
        <taxon>Dikarya</taxon>
        <taxon>Basidiomycota</taxon>
        <taxon>Agaricomycotina</taxon>
        <taxon>Agaricomycetes</taxon>
        <taxon>Agaricomycetidae</taxon>
        <taxon>Boletales</taxon>
        <taxon>Suillineae</taxon>
        <taxon>Suillaceae</taxon>
        <taxon>Suillus</taxon>
    </lineage>
</organism>
<dbReference type="InterPro" id="IPR023631">
    <property type="entry name" value="Amidase_dom"/>
</dbReference>
<evidence type="ECO:0000259" key="1">
    <source>
        <dbReference type="Pfam" id="PF01425"/>
    </source>
</evidence>
<reference evidence="2" key="1">
    <citation type="journal article" date="2020" name="New Phytol.">
        <title>Comparative genomics reveals dynamic genome evolution in host specialist ectomycorrhizal fungi.</title>
        <authorList>
            <person name="Lofgren L.A."/>
            <person name="Nguyen N.H."/>
            <person name="Vilgalys R."/>
            <person name="Ruytinx J."/>
            <person name="Liao H.L."/>
            <person name="Branco S."/>
            <person name="Kuo A."/>
            <person name="LaButti K."/>
            <person name="Lipzen A."/>
            <person name="Andreopoulos W."/>
            <person name="Pangilinan J."/>
            <person name="Riley R."/>
            <person name="Hundley H."/>
            <person name="Na H."/>
            <person name="Barry K."/>
            <person name="Grigoriev I.V."/>
            <person name="Stajich J.E."/>
            <person name="Kennedy P.G."/>
        </authorList>
    </citation>
    <scope>NUCLEOTIDE SEQUENCE</scope>
    <source>
        <strain evidence="2">DOB743</strain>
    </source>
</reference>
<dbReference type="EMBL" id="JABBWD010000026">
    <property type="protein sequence ID" value="KAG1776531.1"/>
    <property type="molecule type" value="Genomic_DNA"/>
</dbReference>
<evidence type="ECO:0000313" key="2">
    <source>
        <dbReference type="EMBL" id="KAG1776531.1"/>
    </source>
</evidence>
<evidence type="ECO:0000313" key="3">
    <source>
        <dbReference type="Proteomes" id="UP000714275"/>
    </source>
</evidence>
<dbReference type="Pfam" id="PF01425">
    <property type="entry name" value="Amidase"/>
    <property type="match status" value="1"/>
</dbReference>
<accession>A0A9P6ZVE7</accession>
<sequence>MTSNAFSGALPDLYEASIAELQDGLVQGLFSSVQLVKAYLSRIEEVNLKGPALHAVIETNPKALTQAAALDDERKEKGSRGPLHGIPLLLKDNIATLYEEGMNTTAGSYALLGSVVPRDAFAAAKLREAGAIFIGKTNLSEWAGARSIPLPRGFSGRGGQTHCPYYPNADPFASSSGSGVAMAVGLAAGSLGTETRASIVAPSSRNNIVGIKPTVGLVSRSGVVPYSSNQDTPGPMCRSVTDAALLLTFIAGPDPRDEATLHQPGIVPNYMKALNKNALKGARLGVPRAFIRDMKAIEETFNSSLDIFRALGAEIVDPADFPDGEELQASQAEKLVMAVDFKVGISKYLSELVEVPTGVKTLADLIEFNKINSGLELPGPFYTDQSRFMDAEGTQVDDAYFAALAQNFDLGRTRGIDATLAKFNLDAIILPTDVVEPRPTAIAGYPLISVPLGFQPDGVEVLPATPSPLHSQAPGIPFGIAFMGTAYSEFKLISYAYAFEQATHVRLQRKAYNDAIPRTQLAGVL</sequence>